<dbReference type="EMBL" id="KV424071">
    <property type="protein sequence ID" value="KZT52285.1"/>
    <property type="molecule type" value="Genomic_DNA"/>
</dbReference>
<feature type="region of interest" description="Disordered" evidence="1">
    <location>
        <begin position="182"/>
        <end position="216"/>
    </location>
</feature>
<proteinExistence type="predicted"/>
<accession>A0A165D8D0</accession>
<feature type="region of interest" description="Disordered" evidence="1">
    <location>
        <begin position="1"/>
        <end position="22"/>
    </location>
</feature>
<evidence type="ECO:0000313" key="3">
    <source>
        <dbReference type="Proteomes" id="UP000076842"/>
    </source>
</evidence>
<dbReference type="Proteomes" id="UP000076842">
    <property type="component" value="Unassembled WGS sequence"/>
</dbReference>
<feature type="non-terminal residue" evidence="2">
    <location>
        <position position="1"/>
    </location>
</feature>
<feature type="compositionally biased region" description="Pro residues" evidence="1">
    <location>
        <begin position="112"/>
        <end position="126"/>
    </location>
</feature>
<keyword evidence="3" id="KW-1185">Reference proteome</keyword>
<gene>
    <name evidence="2" type="ORF">CALCODRAFT_487240</name>
</gene>
<dbReference type="AlphaFoldDB" id="A0A165D8D0"/>
<evidence type="ECO:0000313" key="2">
    <source>
        <dbReference type="EMBL" id="KZT52285.1"/>
    </source>
</evidence>
<feature type="region of interest" description="Disordered" evidence="1">
    <location>
        <begin position="88"/>
        <end position="166"/>
    </location>
</feature>
<feature type="compositionally biased region" description="Low complexity" evidence="1">
    <location>
        <begin position="1"/>
        <end position="17"/>
    </location>
</feature>
<feature type="compositionally biased region" description="Pro residues" evidence="1">
    <location>
        <begin position="141"/>
        <end position="159"/>
    </location>
</feature>
<reference evidence="2 3" key="1">
    <citation type="journal article" date="2016" name="Mol. Biol. Evol.">
        <title>Comparative Genomics of Early-Diverging Mushroom-Forming Fungi Provides Insights into the Origins of Lignocellulose Decay Capabilities.</title>
        <authorList>
            <person name="Nagy L.G."/>
            <person name="Riley R."/>
            <person name="Tritt A."/>
            <person name="Adam C."/>
            <person name="Daum C."/>
            <person name="Floudas D."/>
            <person name="Sun H."/>
            <person name="Yadav J.S."/>
            <person name="Pangilinan J."/>
            <person name="Larsson K.H."/>
            <person name="Matsuura K."/>
            <person name="Barry K."/>
            <person name="Labutti K."/>
            <person name="Kuo R."/>
            <person name="Ohm R.A."/>
            <person name="Bhattacharya S.S."/>
            <person name="Shirouzu T."/>
            <person name="Yoshinaga Y."/>
            <person name="Martin F.M."/>
            <person name="Grigoriev I.V."/>
            <person name="Hibbett D.S."/>
        </authorList>
    </citation>
    <scope>NUCLEOTIDE SEQUENCE [LARGE SCALE GENOMIC DNA]</scope>
    <source>
        <strain evidence="2 3">HHB12733</strain>
    </source>
</reference>
<evidence type="ECO:0000256" key="1">
    <source>
        <dbReference type="SAM" id="MobiDB-lite"/>
    </source>
</evidence>
<dbReference type="STRING" id="1353952.A0A165D8D0"/>
<organism evidence="2 3">
    <name type="scientific">Calocera cornea HHB12733</name>
    <dbReference type="NCBI Taxonomy" id="1353952"/>
    <lineage>
        <taxon>Eukaryota</taxon>
        <taxon>Fungi</taxon>
        <taxon>Dikarya</taxon>
        <taxon>Basidiomycota</taxon>
        <taxon>Agaricomycotina</taxon>
        <taxon>Dacrymycetes</taxon>
        <taxon>Dacrymycetales</taxon>
        <taxon>Dacrymycetaceae</taxon>
        <taxon>Calocera</taxon>
    </lineage>
</organism>
<feature type="compositionally biased region" description="Low complexity" evidence="1">
    <location>
        <begin position="127"/>
        <end position="140"/>
    </location>
</feature>
<sequence length="216" mass="24307">PQQQQQQQQQQPQQQQPRAYSPVLFDPELEINIDFDLGRAATPAPAPQPHYDNWVRDLQALGYLEKPKPKPLPDRPLLPVWSPWRVPAKDPGPVPKFDLGRASPEPLFRAPTTPPRPPSPLRPLSPTPSFFNEPHLAPAVVAPPKPKPEPEPAPAPAPAPRKINLLKDKEAARAVLDRLKARRDEQAKEAAEWEKRIEQETRESARMLAEMDRALA</sequence>
<name>A0A165D8D0_9BASI</name>
<dbReference type="InParanoid" id="A0A165D8D0"/>
<protein>
    <submittedName>
        <fullName evidence="2">Uncharacterized protein</fullName>
    </submittedName>
</protein>